<dbReference type="InterPro" id="IPR025188">
    <property type="entry name" value="DUF4113"/>
</dbReference>
<dbReference type="InterPro" id="IPR017961">
    <property type="entry name" value="DNA_pol_Y-fam_little_finger"/>
</dbReference>
<evidence type="ECO:0000313" key="7">
    <source>
        <dbReference type="EMBL" id="SCY28255.1"/>
    </source>
</evidence>
<gene>
    <name evidence="7" type="ORF">SAMN05216233_106109</name>
</gene>
<dbReference type="PROSITE" id="PS50173">
    <property type="entry name" value="UMUC"/>
    <property type="match status" value="1"/>
</dbReference>
<dbReference type="GO" id="GO:0009432">
    <property type="term" value="P:SOS response"/>
    <property type="evidence" value="ECO:0007669"/>
    <property type="project" value="UniProtKB-KW"/>
</dbReference>
<evidence type="ECO:0000256" key="5">
    <source>
        <dbReference type="ARBA" id="ARBA00023236"/>
    </source>
</evidence>
<dbReference type="EMBL" id="FMUX01000006">
    <property type="protein sequence ID" value="SCY28255.1"/>
    <property type="molecule type" value="Genomic_DNA"/>
</dbReference>
<proteinExistence type="inferred from homology"/>
<sequence>MSRFALVDCNNFYVSCERMFNPSLEGRPVVVLSNNDGCAVARSNEAKALGIGMGAPVFTLAETLRRHNVACFSSNYALYGDMSRRVILTLGELVPDLEVYSIDESFLDLSSFREKDVPGLCGTIVTTVKRNTGIPVSVGVGPTKTLSKVAAGMAKKHPCLGGVCDVTDERWRERALAATPVGKVWGVGRRFEKFLKMRGIDTALDLARADRVMVKKRMGINGTRLLDELSGISCYPLETNPPAQKGVGVSRTFAAGIDDRRALCEALSTYAERAAEKLRTEELRAGLMEVSAMSNRFQRDTFYYNTAVVRFPAPTSDASEMIKGALSAFDGIYRENVPFKKLGIHLRELSPESEQQLLLFDAVDRDRSASLMKALDAVNTAMGKRTLGYASSGLSEPKAWRTRFNHKSPSYTTCWDDILRVF</sequence>
<dbReference type="GO" id="GO:0005829">
    <property type="term" value="C:cytosol"/>
    <property type="evidence" value="ECO:0007669"/>
    <property type="project" value="TreeGrafter"/>
</dbReference>
<dbReference type="Gene3D" id="1.10.150.20">
    <property type="entry name" value="5' to 3' exonuclease, C-terminal subdomain"/>
    <property type="match status" value="1"/>
</dbReference>
<evidence type="ECO:0000313" key="8">
    <source>
        <dbReference type="Proteomes" id="UP000198870"/>
    </source>
</evidence>
<dbReference type="Gene3D" id="3.40.1170.60">
    <property type="match status" value="1"/>
</dbReference>
<keyword evidence="3" id="KW-0741">SOS mutagenesis</keyword>
<dbReference type="PANTHER" id="PTHR11076:SF34">
    <property type="entry name" value="PROTEIN UMUC"/>
    <property type="match status" value="1"/>
</dbReference>
<dbReference type="InterPro" id="IPR050116">
    <property type="entry name" value="DNA_polymerase-Y"/>
</dbReference>
<evidence type="ECO:0000256" key="4">
    <source>
        <dbReference type="ARBA" id="ARBA00023204"/>
    </source>
</evidence>
<dbReference type="InterPro" id="IPR043502">
    <property type="entry name" value="DNA/RNA_pol_sf"/>
</dbReference>
<organism evidence="7 8">
    <name type="scientific">Desulfoluna spongiiphila</name>
    <dbReference type="NCBI Taxonomy" id="419481"/>
    <lineage>
        <taxon>Bacteria</taxon>
        <taxon>Pseudomonadati</taxon>
        <taxon>Thermodesulfobacteriota</taxon>
        <taxon>Desulfobacteria</taxon>
        <taxon>Desulfobacterales</taxon>
        <taxon>Desulfolunaceae</taxon>
        <taxon>Desulfoluna</taxon>
    </lineage>
</organism>
<dbReference type="GO" id="GO:0003887">
    <property type="term" value="F:DNA-directed DNA polymerase activity"/>
    <property type="evidence" value="ECO:0007669"/>
    <property type="project" value="TreeGrafter"/>
</dbReference>
<dbReference type="Pfam" id="PF11799">
    <property type="entry name" value="IMS_C"/>
    <property type="match status" value="1"/>
</dbReference>
<dbReference type="InterPro" id="IPR001126">
    <property type="entry name" value="UmuC"/>
</dbReference>
<dbReference type="SUPFAM" id="SSF100879">
    <property type="entry name" value="Lesion bypass DNA polymerase (Y-family), little finger domain"/>
    <property type="match status" value="1"/>
</dbReference>
<dbReference type="STRING" id="419481.SAMN05216233_106109"/>
<dbReference type="InterPro" id="IPR036775">
    <property type="entry name" value="DNA_pol_Y-fam_lit_finger_sf"/>
</dbReference>
<dbReference type="CDD" id="cd01700">
    <property type="entry name" value="PolY_Pol_V_umuC"/>
    <property type="match status" value="1"/>
</dbReference>
<reference evidence="7 8" key="1">
    <citation type="submission" date="2016-10" db="EMBL/GenBank/DDBJ databases">
        <authorList>
            <person name="de Groot N.N."/>
        </authorList>
    </citation>
    <scope>NUCLEOTIDE SEQUENCE [LARGE SCALE GENOMIC DNA]</scope>
    <source>
        <strain evidence="7 8">AA1</strain>
    </source>
</reference>
<dbReference type="SUPFAM" id="SSF56672">
    <property type="entry name" value="DNA/RNA polymerases"/>
    <property type="match status" value="1"/>
</dbReference>
<evidence type="ECO:0000256" key="1">
    <source>
        <dbReference type="ARBA" id="ARBA00010945"/>
    </source>
</evidence>
<keyword evidence="2" id="KW-0227">DNA damage</keyword>
<protein>
    <submittedName>
        <fullName evidence="7">DNA polymerase V</fullName>
    </submittedName>
</protein>
<dbReference type="Gene3D" id="3.30.70.270">
    <property type="match status" value="1"/>
</dbReference>
<comment type="similarity">
    <text evidence="1">Belongs to the DNA polymerase type-Y family.</text>
</comment>
<dbReference type="GO" id="GO:0042276">
    <property type="term" value="P:error-prone translesion synthesis"/>
    <property type="evidence" value="ECO:0007669"/>
    <property type="project" value="TreeGrafter"/>
</dbReference>
<keyword evidence="5" id="KW-0742">SOS response</keyword>
<evidence type="ECO:0000256" key="2">
    <source>
        <dbReference type="ARBA" id="ARBA00022763"/>
    </source>
</evidence>
<dbReference type="RefSeq" id="WP_175469631.1">
    <property type="nucleotide sequence ID" value="NZ_FMUX01000006.1"/>
</dbReference>
<dbReference type="Gene3D" id="3.30.1490.100">
    <property type="entry name" value="DNA polymerase, Y-family, little finger domain"/>
    <property type="match status" value="1"/>
</dbReference>
<dbReference type="PANTHER" id="PTHR11076">
    <property type="entry name" value="DNA REPAIR POLYMERASE UMUC / TRANSFERASE FAMILY MEMBER"/>
    <property type="match status" value="1"/>
</dbReference>
<keyword evidence="4" id="KW-0234">DNA repair</keyword>
<dbReference type="Pfam" id="PF13438">
    <property type="entry name" value="DUF4113"/>
    <property type="match status" value="1"/>
</dbReference>
<keyword evidence="8" id="KW-1185">Reference proteome</keyword>
<accession>A0A1G5EMP3</accession>
<feature type="domain" description="UmuC" evidence="6">
    <location>
        <begin position="4"/>
        <end position="188"/>
    </location>
</feature>
<dbReference type="Pfam" id="PF00817">
    <property type="entry name" value="IMS"/>
    <property type="match status" value="1"/>
</dbReference>
<dbReference type="GO" id="GO:0003684">
    <property type="term" value="F:damaged DNA binding"/>
    <property type="evidence" value="ECO:0007669"/>
    <property type="project" value="InterPro"/>
</dbReference>
<evidence type="ECO:0000256" key="3">
    <source>
        <dbReference type="ARBA" id="ARBA00023199"/>
    </source>
</evidence>
<evidence type="ECO:0000259" key="6">
    <source>
        <dbReference type="PROSITE" id="PS50173"/>
    </source>
</evidence>
<name>A0A1G5EMP3_9BACT</name>
<dbReference type="Proteomes" id="UP000198870">
    <property type="component" value="Unassembled WGS sequence"/>
</dbReference>
<dbReference type="AlphaFoldDB" id="A0A1G5EMP3"/>
<dbReference type="InterPro" id="IPR043128">
    <property type="entry name" value="Rev_trsase/Diguanyl_cyclase"/>
</dbReference>
<dbReference type="GO" id="GO:0006281">
    <property type="term" value="P:DNA repair"/>
    <property type="evidence" value="ECO:0007669"/>
    <property type="project" value="UniProtKB-KW"/>
</dbReference>